<evidence type="ECO:0000256" key="11">
    <source>
        <dbReference type="PROSITE-ProRule" id="PRU01360"/>
    </source>
</evidence>
<evidence type="ECO:0000313" key="15">
    <source>
        <dbReference type="EMBL" id="EGF89961.1"/>
    </source>
</evidence>
<dbReference type="PANTHER" id="PTHR32552:SF81">
    <property type="entry name" value="TONB-DEPENDENT OUTER MEMBRANE RECEPTOR"/>
    <property type="match status" value="1"/>
</dbReference>
<evidence type="ECO:0000256" key="2">
    <source>
        <dbReference type="ARBA" id="ARBA00022448"/>
    </source>
</evidence>
<dbReference type="Pfam" id="PF00593">
    <property type="entry name" value="TonB_dep_Rec_b-barrel"/>
    <property type="match status" value="1"/>
</dbReference>
<dbReference type="InterPro" id="IPR039426">
    <property type="entry name" value="TonB-dep_rcpt-like"/>
</dbReference>
<keyword evidence="7" id="KW-0406">Ion transport</keyword>
<evidence type="ECO:0000256" key="6">
    <source>
        <dbReference type="ARBA" id="ARBA00023004"/>
    </source>
</evidence>
<feature type="domain" description="TonB-dependent receptor plug" evidence="14">
    <location>
        <begin position="15"/>
        <end position="122"/>
    </location>
</feature>
<evidence type="ECO:0000256" key="4">
    <source>
        <dbReference type="ARBA" id="ARBA00022496"/>
    </source>
</evidence>
<keyword evidence="2 11" id="KW-0813">Transport</keyword>
<dbReference type="GO" id="GO:0006826">
    <property type="term" value="P:iron ion transport"/>
    <property type="evidence" value="ECO:0007669"/>
    <property type="project" value="UniProtKB-KW"/>
</dbReference>
<dbReference type="InterPro" id="IPR000531">
    <property type="entry name" value="Beta-barrel_TonB"/>
</dbReference>
<keyword evidence="15" id="KW-0675">Receptor</keyword>
<dbReference type="PROSITE" id="PS52016">
    <property type="entry name" value="TONB_DEPENDENT_REC_3"/>
    <property type="match status" value="1"/>
</dbReference>
<dbReference type="Proteomes" id="UP000006512">
    <property type="component" value="Unassembled WGS sequence"/>
</dbReference>
<keyword evidence="8 12" id="KW-0798">TonB box</keyword>
<dbReference type="SUPFAM" id="SSF56935">
    <property type="entry name" value="Porins"/>
    <property type="match status" value="1"/>
</dbReference>
<name>F4QT91_9CAUL</name>
<evidence type="ECO:0000256" key="3">
    <source>
        <dbReference type="ARBA" id="ARBA00022452"/>
    </source>
</evidence>
<dbReference type="Pfam" id="PF07715">
    <property type="entry name" value="Plug"/>
    <property type="match status" value="1"/>
</dbReference>
<protein>
    <submittedName>
        <fullName evidence="15">TonB dependent receptor family protein</fullName>
    </submittedName>
</protein>
<dbReference type="HOGENOM" id="CLU_008287_15_0_5"/>
<dbReference type="InterPro" id="IPR036942">
    <property type="entry name" value="Beta-barrel_TonB_sf"/>
</dbReference>
<dbReference type="EMBL" id="GL883080">
    <property type="protein sequence ID" value="EGF89961.1"/>
    <property type="molecule type" value="Genomic_DNA"/>
</dbReference>
<evidence type="ECO:0000256" key="8">
    <source>
        <dbReference type="ARBA" id="ARBA00023077"/>
    </source>
</evidence>
<dbReference type="Gene3D" id="2.40.170.20">
    <property type="entry name" value="TonB-dependent receptor, beta-barrel domain"/>
    <property type="match status" value="1"/>
</dbReference>
<sequence length="760" mass="83155">MGEIVITAQRKTESLQKAGIAVDVITSAVLVKHDVSNAANISSVVPALNVQAGGGANTIFFLRGVGNFTVNGYSDPAIAFNYDDVYLGRPTSTSGMFYDLERLEVLKGPQGTLYGRNATAGAINVLPARPKLHQESGQLVASLGNFGAVNMQGAVNLPIGNTMALRVAGNYVKHDGYLSDGQSDEDTAAARVQWLYRPSSDFSIRLNADYSKTGGVGPGSSYGGHYALNFQTGKYGFVPSGIDNAVGLLSPEAQAYRQTLFAGLSGRTLNPLDDNVYQKNDFKGISAHVEWTTGAGTLTIIPAARESNLDNRFAVPGFIGLIDEKDKQTSLEARFNGKRIGKLDYILGAYYFNETVSGHYNFSQQALSAYQDLVSKTESYAVFARTTLNLTDRFRAVGGVRYTNDKKTFDGQADVFLVRCLVRNGFGVPSCPLVPLLPVTYGFNELPAPFIIPPENQARPIGATGGLLIRASTPVHAQQKNDKITYRLGVEYDIAPRSLFYASFETGYRSGGFSLSAGHEQYLPEFIDAYTVGSKNRLFGNKLQLNLEGFIWKYRDQQVNHTGLDANGNQGVFTENLGRSTNKGIEIDARYLPATHTLLSASVQYLDATYEDFTFTQPNAGLPPVVGCPYTVDPANPAQFLIDCSGKQTYQSPKWTLNLGAQQTFPMGEHEVVASVDTQYKSERFVGFEYLDSEIVPANWVSNLQISYGDSDRTWSVNAWVRNLEDKRIVTSTQFYASVNAIQNVTTPPRTYGFRFNREF</sequence>
<evidence type="ECO:0000259" key="13">
    <source>
        <dbReference type="Pfam" id="PF00593"/>
    </source>
</evidence>
<gene>
    <name evidence="15" type="ORF">ABI_43880</name>
</gene>
<dbReference type="PANTHER" id="PTHR32552">
    <property type="entry name" value="FERRICHROME IRON RECEPTOR-RELATED"/>
    <property type="match status" value="1"/>
</dbReference>
<dbReference type="InterPro" id="IPR012910">
    <property type="entry name" value="Plug_dom"/>
</dbReference>
<organism evidence="15 16">
    <name type="scientific">Asticcacaulis biprosthecium C19</name>
    <dbReference type="NCBI Taxonomy" id="715226"/>
    <lineage>
        <taxon>Bacteria</taxon>
        <taxon>Pseudomonadati</taxon>
        <taxon>Pseudomonadota</taxon>
        <taxon>Alphaproteobacteria</taxon>
        <taxon>Caulobacterales</taxon>
        <taxon>Caulobacteraceae</taxon>
        <taxon>Asticcacaulis</taxon>
    </lineage>
</organism>
<keyword evidence="3 11" id="KW-1134">Transmembrane beta strand</keyword>
<evidence type="ECO:0000256" key="7">
    <source>
        <dbReference type="ARBA" id="ARBA00023065"/>
    </source>
</evidence>
<evidence type="ECO:0000256" key="1">
    <source>
        <dbReference type="ARBA" id="ARBA00004571"/>
    </source>
</evidence>
<evidence type="ECO:0000256" key="9">
    <source>
        <dbReference type="ARBA" id="ARBA00023136"/>
    </source>
</evidence>
<dbReference type="GO" id="GO:0009279">
    <property type="term" value="C:cell outer membrane"/>
    <property type="evidence" value="ECO:0007669"/>
    <property type="project" value="UniProtKB-SubCell"/>
</dbReference>
<feature type="domain" description="TonB-dependent receptor-like beta-barrel" evidence="13">
    <location>
        <begin position="232"/>
        <end position="724"/>
    </location>
</feature>
<evidence type="ECO:0000313" key="16">
    <source>
        <dbReference type="Proteomes" id="UP000006512"/>
    </source>
</evidence>
<keyword evidence="5 11" id="KW-0812">Transmembrane</keyword>
<evidence type="ECO:0000259" key="14">
    <source>
        <dbReference type="Pfam" id="PF07715"/>
    </source>
</evidence>
<dbReference type="RefSeq" id="WP_006275160.1">
    <property type="nucleotide sequence ID" value="NZ_GL883080.1"/>
</dbReference>
<dbReference type="AlphaFoldDB" id="F4QT91"/>
<dbReference type="STRING" id="715226.ABI_43880"/>
<comment type="subcellular location">
    <subcellularLocation>
        <location evidence="1 11">Cell outer membrane</location>
        <topology evidence="1 11">Multi-pass membrane protein</topology>
    </subcellularLocation>
</comment>
<reference evidence="16" key="1">
    <citation type="submission" date="2011-03" db="EMBL/GenBank/DDBJ databases">
        <title>Draft genome sequence of Brevundimonas diminuta.</title>
        <authorList>
            <person name="Brown P.J.B."/>
            <person name="Buechlein A."/>
            <person name="Hemmerich C."/>
            <person name="Brun Y.V."/>
        </authorList>
    </citation>
    <scope>NUCLEOTIDE SEQUENCE [LARGE SCALE GENOMIC DNA]</scope>
    <source>
        <strain evidence="16">C19</strain>
    </source>
</reference>
<dbReference type="eggNOG" id="COG4774">
    <property type="taxonomic scope" value="Bacteria"/>
</dbReference>
<keyword evidence="4" id="KW-0410">Iron transport</keyword>
<keyword evidence="6" id="KW-0408">Iron</keyword>
<evidence type="ECO:0000256" key="5">
    <source>
        <dbReference type="ARBA" id="ARBA00022692"/>
    </source>
</evidence>
<comment type="similarity">
    <text evidence="11 12">Belongs to the TonB-dependent receptor family.</text>
</comment>
<keyword evidence="9 11" id="KW-0472">Membrane</keyword>
<keyword evidence="16" id="KW-1185">Reference proteome</keyword>
<evidence type="ECO:0000256" key="10">
    <source>
        <dbReference type="ARBA" id="ARBA00023237"/>
    </source>
</evidence>
<keyword evidence="10 11" id="KW-0998">Cell outer membrane</keyword>
<evidence type="ECO:0000256" key="12">
    <source>
        <dbReference type="RuleBase" id="RU003357"/>
    </source>
</evidence>
<proteinExistence type="inferred from homology"/>
<accession>F4QT91</accession>